<sequence>MLAKSIPAKKYNIKTGETLFSARNKCPELVIIPPRYTLYMQCSRGMMEILKAYSPTVQRYSIDEAFLDYTNMEEYFGDPIQAAYTIKERIKNQLGFTVNIGIGNNKLLAKMASEFEKPDKVHTLYKNEITKKMWPLPIEELFFVGPATWKKLKSRGIMTIGGLANTDPDYLQKWLKSQGLLIWKYANGLDDSLVKNDGVPIKGLGNSNTVAFDVTDHETAYQILLALSETVGMRIRNAGKCAYVLSVSIKNHHLISHSHQRKLDVPIEGTNEIYENAKVLFNEMWQGEPLRHFGIHLSSLCANDFYQLSVFATKEKENKNLDRTIDEIRLKYGCNTLIRSCFLNSNIEPLMGGVLTEEEYPMMSSIL</sequence>
<dbReference type="Pfam" id="PF11799">
    <property type="entry name" value="IMS_C"/>
    <property type="match status" value="1"/>
</dbReference>
<dbReference type="Proteomes" id="UP000001572">
    <property type="component" value="Chromosome"/>
</dbReference>
<keyword evidence="3" id="KW-0548">Nucleotidyltransferase</keyword>
<proteinExistence type="inferred from homology"/>
<dbReference type="Gene3D" id="3.30.70.270">
    <property type="match status" value="1"/>
</dbReference>
<dbReference type="PROSITE" id="PS50173">
    <property type="entry name" value="UMUC"/>
    <property type="match status" value="1"/>
</dbReference>
<dbReference type="GO" id="GO:0003684">
    <property type="term" value="F:damaged DNA binding"/>
    <property type="evidence" value="ECO:0007669"/>
    <property type="project" value="InterPro"/>
</dbReference>
<dbReference type="PANTHER" id="PTHR11076">
    <property type="entry name" value="DNA REPAIR POLYMERASE UMUC / TRANSFERASE FAMILY MEMBER"/>
    <property type="match status" value="1"/>
</dbReference>
<dbReference type="Gene3D" id="3.30.1490.100">
    <property type="entry name" value="DNA polymerase, Y-family, little finger domain"/>
    <property type="match status" value="1"/>
</dbReference>
<dbReference type="InterPro" id="IPR001126">
    <property type="entry name" value="UmuC"/>
</dbReference>
<dbReference type="SUPFAM" id="SSF100879">
    <property type="entry name" value="Lesion bypass DNA polymerase (Y-family), little finger domain"/>
    <property type="match status" value="1"/>
</dbReference>
<dbReference type="InterPro" id="IPR036775">
    <property type="entry name" value="DNA_pol_Y-fam_lit_finger_sf"/>
</dbReference>
<feature type="domain" description="UmuC" evidence="2">
    <location>
        <begin position="1"/>
        <end position="145"/>
    </location>
</feature>
<dbReference type="KEGG" id="amt:Amet_1769"/>
<keyword evidence="3" id="KW-0808">Transferase</keyword>
<dbReference type="PANTHER" id="PTHR11076:SF33">
    <property type="entry name" value="DNA POLYMERASE KAPPA"/>
    <property type="match status" value="1"/>
</dbReference>
<organism evidence="3 4">
    <name type="scientific">Alkaliphilus metalliredigens (strain QYMF)</name>
    <dbReference type="NCBI Taxonomy" id="293826"/>
    <lineage>
        <taxon>Bacteria</taxon>
        <taxon>Bacillati</taxon>
        <taxon>Bacillota</taxon>
        <taxon>Clostridia</taxon>
        <taxon>Peptostreptococcales</taxon>
        <taxon>Natronincolaceae</taxon>
        <taxon>Alkaliphilus</taxon>
    </lineage>
</organism>
<evidence type="ECO:0000259" key="2">
    <source>
        <dbReference type="PROSITE" id="PS50173"/>
    </source>
</evidence>
<keyword evidence="4" id="KW-1185">Reference proteome</keyword>
<name>A6TP23_ALKMQ</name>
<dbReference type="EMBL" id="CP000724">
    <property type="protein sequence ID" value="ABR47941.1"/>
    <property type="molecule type" value="Genomic_DNA"/>
</dbReference>
<dbReference type="GO" id="GO:0009432">
    <property type="term" value="P:SOS response"/>
    <property type="evidence" value="ECO:0007669"/>
    <property type="project" value="TreeGrafter"/>
</dbReference>
<evidence type="ECO:0000313" key="3">
    <source>
        <dbReference type="EMBL" id="ABR47941.1"/>
    </source>
</evidence>
<evidence type="ECO:0000313" key="4">
    <source>
        <dbReference type="Proteomes" id="UP000001572"/>
    </source>
</evidence>
<dbReference type="eggNOG" id="COG0389">
    <property type="taxonomic scope" value="Bacteria"/>
</dbReference>
<dbReference type="GO" id="GO:0006281">
    <property type="term" value="P:DNA repair"/>
    <property type="evidence" value="ECO:0007669"/>
    <property type="project" value="InterPro"/>
</dbReference>
<dbReference type="Gene3D" id="1.10.150.20">
    <property type="entry name" value="5' to 3' exonuclease, C-terminal subdomain"/>
    <property type="match status" value="1"/>
</dbReference>
<dbReference type="InterPro" id="IPR050116">
    <property type="entry name" value="DNA_polymerase-Y"/>
</dbReference>
<dbReference type="SUPFAM" id="SSF56672">
    <property type="entry name" value="DNA/RNA polymerases"/>
    <property type="match status" value="1"/>
</dbReference>
<reference evidence="4" key="1">
    <citation type="journal article" date="2016" name="Genome Announc.">
        <title>Complete genome sequence of Alkaliphilus metalliredigens strain QYMF, an alkaliphilic and metal-reducing bacterium isolated from borax-contaminated leachate ponds.</title>
        <authorList>
            <person name="Hwang C."/>
            <person name="Copeland A."/>
            <person name="Lucas S."/>
            <person name="Lapidus A."/>
            <person name="Barry K."/>
            <person name="Detter J.C."/>
            <person name="Glavina Del Rio T."/>
            <person name="Hammon N."/>
            <person name="Israni S."/>
            <person name="Dalin E."/>
            <person name="Tice H."/>
            <person name="Pitluck S."/>
            <person name="Chertkov O."/>
            <person name="Brettin T."/>
            <person name="Bruce D."/>
            <person name="Han C."/>
            <person name="Schmutz J."/>
            <person name="Larimer F."/>
            <person name="Land M.L."/>
            <person name="Hauser L."/>
            <person name="Kyrpides N."/>
            <person name="Mikhailova N."/>
            <person name="Ye Q."/>
            <person name="Zhou J."/>
            <person name="Richardson P."/>
            <person name="Fields M.W."/>
        </authorList>
    </citation>
    <scope>NUCLEOTIDE SEQUENCE [LARGE SCALE GENOMIC DNA]</scope>
    <source>
        <strain evidence="4">QYMF</strain>
    </source>
</reference>
<dbReference type="InterPro" id="IPR043128">
    <property type="entry name" value="Rev_trsase/Diguanyl_cyclase"/>
</dbReference>
<dbReference type="InterPro" id="IPR017961">
    <property type="entry name" value="DNA_pol_Y-fam_little_finger"/>
</dbReference>
<dbReference type="AlphaFoldDB" id="A6TP23"/>
<gene>
    <name evidence="3" type="ordered locus">Amet_1769</name>
</gene>
<dbReference type="InterPro" id="IPR043502">
    <property type="entry name" value="DNA/RNA_pol_sf"/>
</dbReference>
<dbReference type="RefSeq" id="WP_012062976.1">
    <property type="nucleotide sequence ID" value="NC_009633.1"/>
</dbReference>
<dbReference type="STRING" id="293826.Amet_1769"/>
<keyword evidence="3" id="KW-0239">DNA-directed DNA polymerase</keyword>
<comment type="similarity">
    <text evidence="1">Belongs to the DNA polymerase type-Y family.</text>
</comment>
<dbReference type="GO" id="GO:0005829">
    <property type="term" value="C:cytosol"/>
    <property type="evidence" value="ECO:0007669"/>
    <property type="project" value="TreeGrafter"/>
</dbReference>
<dbReference type="GO" id="GO:0003887">
    <property type="term" value="F:DNA-directed DNA polymerase activity"/>
    <property type="evidence" value="ECO:0007669"/>
    <property type="project" value="UniProtKB-KW"/>
</dbReference>
<dbReference type="EC" id="2.7.7.7" evidence="3"/>
<dbReference type="CDD" id="cd03586">
    <property type="entry name" value="PolY_Pol_IV_kappa"/>
    <property type="match status" value="1"/>
</dbReference>
<evidence type="ECO:0000256" key="1">
    <source>
        <dbReference type="ARBA" id="ARBA00010945"/>
    </source>
</evidence>
<dbReference type="Pfam" id="PF00817">
    <property type="entry name" value="IMS"/>
    <property type="match status" value="1"/>
</dbReference>
<dbReference type="GO" id="GO:0042276">
    <property type="term" value="P:error-prone translesion synthesis"/>
    <property type="evidence" value="ECO:0007669"/>
    <property type="project" value="TreeGrafter"/>
</dbReference>
<dbReference type="Gene3D" id="3.40.1170.60">
    <property type="match status" value="1"/>
</dbReference>
<dbReference type="InterPro" id="IPR022880">
    <property type="entry name" value="DNApol_IV"/>
</dbReference>
<protein>
    <submittedName>
        <fullName evidence="3">DNA-directed DNA polymerase</fullName>
        <ecNumber evidence="3">2.7.7.7</ecNumber>
    </submittedName>
</protein>
<dbReference type="HOGENOM" id="CLU_012348_1_1_9"/>
<accession>A6TP23</accession>